<evidence type="ECO:0000256" key="3">
    <source>
        <dbReference type="SAM" id="Phobius"/>
    </source>
</evidence>
<protein>
    <recommendedName>
        <fullName evidence="6">Golgin subfamily B member 1</fullName>
    </recommendedName>
</protein>
<dbReference type="Gene3D" id="1.10.287.1490">
    <property type="match status" value="1"/>
</dbReference>
<reference evidence="4" key="1">
    <citation type="thesis" date="2020" institute="ProQuest LLC" country="789 East Eisenhower Parkway, Ann Arbor, MI, USA">
        <title>Comparative Genomics and Chromosome Evolution.</title>
        <authorList>
            <person name="Mudd A.B."/>
        </authorList>
    </citation>
    <scope>NUCLEOTIDE SEQUENCE</scope>
    <source>
        <strain evidence="4">237g6f4</strain>
        <tissue evidence="4">Blood</tissue>
    </source>
</reference>
<keyword evidence="3" id="KW-1133">Transmembrane helix</keyword>
<feature type="coiled-coil region" evidence="1">
    <location>
        <begin position="2348"/>
        <end position="2396"/>
    </location>
</feature>
<feature type="coiled-coil region" evidence="1">
    <location>
        <begin position="2891"/>
        <end position="2918"/>
    </location>
</feature>
<dbReference type="PANTHER" id="PTHR18887">
    <property type="entry name" value="GOLGI-ASSOCIATED PROTEIN GCP360-RELATED"/>
    <property type="match status" value="1"/>
</dbReference>
<evidence type="ECO:0000256" key="2">
    <source>
        <dbReference type="SAM" id="MobiDB-lite"/>
    </source>
</evidence>
<feature type="compositionally biased region" description="Polar residues" evidence="2">
    <location>
        <begin position="1387"/>
        <end position="1401"/>
    </location>
</feature>
<accession>A0AAV7BV34</accession>
<feature type="coiled-coil region" evidence="1">
    <location>
        <begin position="2213"/>
        <end position="2315"/>
    </location>
</feature>
<feature type="region of interest" description="Disordered" evidence="2">
    <location>
        <begin position="3057"/>
        <end position="3080"/>
    </location>
</feature>
<feature type="region of interest" description="Disordered" evidence="2">
    <location>
        <begin position="1145"/>
        <end position="1165"/>
    </location>
</feature>
<dbReference type="GO" id="GO:0005793">
    <property type="term" value="C:endoplasmic reticulum-Golgi intermediate compartment"/>
    <property type="evidence" value="ECO:0007669"/>
    <property type="project" value="TreeGrafter"/>
</dbReference>
<feature type="region of interest" description="Disordered" evidence="2">
    <location>
        <begin position="1283"/>
        <end position="1304"/>
    </location>
</feature>
<keyword evidence="5" id="KW-1185">Reference proteome</keyword>
<evidence type="ECO:0000256" key="1">
    <source>
        <dbReference type="SAM" id="Coils"/>
    </source>
</evidence>
<dbReference type="EMBL" id="WNYA01000004">
    <property type="protein sequence ID" value="KAG8576489.1"/>
    <property type="molecule type" value="Genomic_DNA"/>
</dbReference>
<feature type="compositionally biased region" description="Basic and acidic residues" evidence="2">
    <location>
        <begin position="1588"/>
        <end position="1600"/>
    </location>
</feature>
<feature type="region of interest" description="Disordered" evidence="2">
    <location>
        <begin position="454"/>
        <end position="489"/>
    </location>
</feature>
<feature type="region of interest" description="Disordered" evidence="2">
    <location>
        <begin position="1588"/>
        <end position="1620"/>
    </location>
</feature>
<dbReference type="InterPro" id="IPR026202">
    <property type="entry name" value="GOLGB1"/>
</dbReference>
<feature type="coiled-coil region" evidence="1">
    <location>
        <begin position="1690"/>
        <end position="1844"/>
    </location>
</feature>
<dbReference type="GO" id="GO:0016020">
    <property type="term" value="C:membrane"/>
    <property type="evidence" value="ECO:0007669"/>
    <property type="project" value="TreeGrafter"/>
</dbReference>
<feature type="compositionally biased region" description="Basic and acidic residues" evidence="2">
    <location>
        <begin position="24"/>
        <end position="35"/>
    </location>
</feature>
<keyword evidence="3" id="KW-0472">Membrane</keyword>
<feature type="coiled-coil region" evidence="1">
    <location>
        <begin position="579"/>
        <end position="643"/>
    </location>
</feature>
<feature type="coiled-coil region" evidence="1">
    <location>
        <begin position="239"/>
        <end position="319"/>
    </location>
</feature>
<dbReference type="PANTHER" id="PTHR18887:SF2">
    <property type="entry name" value="GOLGIN SUBFAMILY B MEMBER 1"/>
    <property type="match status" value="1"/>
</dbReference>
<feature type="region of interest" description="Disordered" evidence="2">
    <location>
        <begin position="1375"/>
        <end position="1401"/>
    </location>
</feature>
<feature type="compositionally biased region" description="Basic and acidic residues" evidence="2">
    <location>
        <begin position="1608"/>
        <end position="1619"/>
    </location>
</feature>
<sequence length="3205" mass="371127">MFSRLSGLANTVLHELSGDGEGSENTRDSDPRPESGTDVDMSEDQIERLAHYEQLVVQLKELIQHKDVEIQHKDAELKQKESQIKSEREASDAKFAKLKLQAKAKVTTLNKQIEELKRTVANQTSQDGTVDPNSNGLNESFKNVQDQEDATSNFQDKINELTRQLQESQSNISELTKQLSESQETIAGLTIQLQDSHESVNQLTKSLQEKDDAVNMVLEKQELEICQIQRTLEEKCEALLSRNQVVEMLEQELQSAELQKQVLSEQFREMEQQLVSVRESLVTEQNGNAQQTELYEDLLKEKSILCQQLEEALNKQKDSASEREYLKSQLEMAQQQLDNTPQHDIGQIRVEIERGMEEELERLRVELQKEKGAQAELQQLKADLKKEKGAQEELQELKEQLEKEKGAQEELQQLKEQLEKEKGAQEELQHLKEELEKAKVAQEELQHLKEELEKEKGAQEELQQFEKEKDAQEESQELKEQLEKEKGTQKELQELKEQLEKIVQEELQNLRAELETRKENQAQLEVELERLKESNEELLSKATGGQQESQNRNESDGCNLQMKMVEIELERGNKRQEELSLMKEELKKIEESLKDFDQVKAEIERGQKTLNELASMKQELEKIKDAQAELNTLQEEHKHISGLVVESQMDQKDCRASHSIENLNMQHHTVTTGDDTENISSVGECRESVSTHQISQATILNVKTSSLSQELVLDVTLEDVKEKQLSILMMDLLDTQKEINQLKGQMPVNEKVNECSQNEKAIEKREDVLEESDTHVHTSDSFDLKYQTTIVDKDAEITSMKKEVEDLHSQIEIITSEKKQISLKLEALRNGQTIAEEGLLQNEQLTAYESQNILVEQVNSLENESKSKDLKITALQKDLDHINLLVSERNEILKLQENHLEEKEKHIESLKEILELSQAKEERLSEELATNEHEKVLLQELISQKTLEIEGLQESISEKDRQVEEISHSLSDKVVALNEEKYSMSKEIKALKEQLNSTIQDQNEKGDVVLEALRTENLEMHVQIEKVTMEKSHLQEMHDTIQRELVELKCQLESEAIKLAQCQEIILISQGEQGTLQLQLKDQKSELLMKQKEYEELQIQLDAQKKYYEQELKLLTEKHQNSLEVIDGLQVEKSALESQLHADITKSQPEAREVGGRENEELQSQLEDHKKEIEQLKKKLQAALISRKELNRKISKLEKQLVNQDKNLTSDVEVKTLVEEVSQQSIVESDLKRQLSERESDLEAVQKELAEKNAANEQFQNFIEELTFELKEKSRQIELLKTEQAERTSAESHISHEGNSEDQEARIELKSRIATLEQDKEILQTKVQEVLNSRRDTIKKAQEKDRHHREQLKQHKEDFNLLQEKYKKLQLNQKAHPSEVANEERGTQTIQPSLSEKSQNTMPNISEDLISVSVADENSDGSHWGSDWVDFAPAITEDHMVDKSSVSDGTTKNYQTEMEVLHSHKNELELKASQLEDKLNCQLEEISHLQDIIEKLGQELQNEKEQNLNLEMRVSSLKAELEGSMQEISNLNEITIDHLKKELIHKGEEIEQLHHELEVVKAAIKDANMLVVEKDEVIQSLKTQLEAQAKEHEEHQRKIEMQSLESQNKQDEEMEEAKGKQQLQRKLQAALISRKEALKENKTLKMELDTVMDLKADLSSRLQLSEDLVKQLFVEKDTLLTTVSSQKEEKDKLIAEIDRSLLENQNLEASCESLKLALEGITKEREDLMKEFEAMKLSQNSQVFEWQEKLAELQKEYETLLQSYENVSNETDRMKRAVESVRQEKQELFGKIKALETEKKEVEKQLEEAEQEIESMKDKMRKFAKSKQQKILELEEENDKLRGELQPVAGQQNSDTINPETSNLKEELERLHSENHSLVLQLELINSEKESFAQEIETLRHHLHNVESNLQLSLQQPESEIHEEVIAKNEVEVIGSQLDGNKEVIGEQQANVDNEISQQQETIEENLQMTKLINKLESEAKIKQSETEIMNEEIKVLMEDKFSLDTQLSNLQSRVTKMETEIEELEKKYQIAVGDLKEVNKQKHAIELEKDELEERLMNQMAELNGSIGNFQQDAIDLQVKNDSLQKELENLHLQLEEEKRQLERQKIEALSEAQKEFVEKLKSANQSAKGRKTESKELQELLREKQQEVRHLQKDCIQYQETISGLEREIKTLEFEHGNCEKEKLVSSNKLMKAMEDTKSAQNDLASFRVLLDDTQSEAARVLAENMKLKDEMRRITENTTAMLKKKEEDMERRLDIERDKHTKQIVNLQEKVNGLQQENERLQGTIVDFQNRILEKDQEMKDLQANLNQNIAKLAAFTRSMCSLQNDRDRVVDESKKWSEKFTDAMQKKDIEINDKEKVCMNLKNELLQITSHLEELKVEVNRLQTENKELVTSQQMEAEAHLKMRDSLFEEKAILSSSLEEEQKIHSICQQELKRCTQEANDRQNQLEALEIEVNQIKSENESLLGAVKGLEAEVQNLMLRNEQILSDLQASKSLIEQLHKELEQKEQDVVQLLNSRDEAVSTAVGELHDVHAIECKMLEDRLKETEKERLDFQDKMEILKTQLMASQEEVDRSKGQLDSFTKSMRSLQEERERVLSDYQQLEQRHLDAILAKDGLIQDAAAESNKLREELRLLRSRTDDLNAQNAKLNAQLTRYRDDLKELISLKDSQLKQLLGEKLQEIEKLRHEQSNQEQQLMQEKGQREILQQELDETKVAKQQLLEEVDNLKLFVSQLQNELGIQGNQHEQAKQEILLLKDELLEMQNKLAHIEEESSRIQVEAEQRVQRAEDELDKKLQSMQHDTGILRNETETAEERVAELARDLMESEQRLLTANEEIAALKAKLQAFEGSMRSLQDSHDLAQEEIQRLWEQRSEVSVLNAEISESKDLQSRLEMQIKDIMKTLQTKEEEITRITSELHISQTQLQMMSKEMFIQQENQSVLQGSLKAPRKEIERSLQSSSQKDTKISSIEAGISVEEFQKVQTEVQNLNSQLGDTLKQVHHKELRIQQLNSKLSQMFEEKNALSIQLRGSNQHLRDATSRCSSLERQVQVLQQKNLEALPSDSAPGAPQEKMEPQTETDQQLLELQQRYSELKHQNVEQEQVRSVLEQQLREERQISESRIQELEENLNKLRSHDSPASLHSAPHETSLLIETHGTRSVKTRGSSLRRFLRFFLCSRTKAPLLFSVYLLLIHVLLFLCFTGHL</sequence>
<gene>
    <name evidence="4" type="ORF">GDO81_009883</name>
</gene>
<keyword evidence="1" id="KW-0175">Coiled coil</keyword>
<evidence type="ECO:0000313" key="4">
    <source>
        <dbReference type="EMBL" id="KAG8576489.1"/>
    </source>
</evidence>
<evidence type="ECO:0008006" key="6">
    <source>
        <dbReference type="Google" id="ProtNLM"/>
    </source>
</evidence>
<feature type="compositionally biased region" description="Basic and acidic residues" evidence="2">
    <location>
        <begin position="1149"/>
        <end position="1165"/>
    </location>
</feature>
<dbReference type="Proteomes" id="UP000824782">
    <property type="component" value="Unassembled WGS sequence"/>
</dbReference>
<feature type="region of interest" description="Disordered" evidence="2">
    <location>
        <begin position="14"/>
        <end position="43"/>
    </location>
</feature>
<keyword evidence="3" id="KW-0812">Transmembrane</keyword>
<feature type="coiled-coil region" evidence="1">
    <location>
        <begin position="974"/>
        <end position="1005"/>
    </location>
</feature>
<feature type="coiled-coil region" evidence="1">
    <location>
        <begin position="2436"/>
        <end position="2866"/>
    </location>
</feature>
<comment type="caution">
    <text evidence="4">The sequence shown here is derived from an EMBL/GenBank/DDBJ whole genome shotgun (WGS) entry which is preliminary data.</text>
</comment>
<feature type="coiled-coil region" evidence="1">
    <location>
        <begin position="70"/>
        <end position="192"/>
    </location>
</feature>
<evidence type="ECO:0000313" key="5">
    <source>
        <dbReference type="Proteomes" id="UP000824782"/>
    </source>
</evidence>
<feature type="transmembrane region" description="Helical" evidence="3">
    <location>
        <begin position="3182"/>
        <end position="3201"/>
    </location>
</feature>
<feature type="coiled-coil region" evidence="1">
    <location>
        <begin position="1973"/>
        <end position="2184"/>
    </location>
</feature>
<organism evidence="4 5">
    <name type="scientific">Engystomops pustulosus</name>
    <name type="common">Tungara frog</name>
    <name type="synonym">Physalaemus pustulosus</name>
    <dbReference type="NCBI Taxonomy" id="76066"/>
    <lineage>
        <taxon>Eukaryota</taxon>
        <taxon>Metazoa</taxon>
        <taxon>Chordata</taxon>
        <taxon>Craniata</taxon>
        <taxon>Vertebrata</taxon>
        <taxon>Euteleostomi</taxon>
        <taxon>Amphibia</taxon>
        <taxon>Batrachia</taxon>
        <taxon>Anura</taxon>
        <taxon>Neobatrachia</taxon>
        <taxon>Hyloidea</taxon>
        <taxon>Leptodactylidae</taxon>
        <taxon>Leiuperinae</taxon>
        <taxon>Engystomops</taxon>
    </lineage>
</organism>
<name>A0AAV7BV34_ENGPU</name>
<proteinExistence type="predicted"/>
<feature type="coiled-coil region" evidence="1">
    <location>
        <begin position="858"/>
        <end position="934"/>
    </location>
</feature>
<dbReference type="GO" id="GO:0005801">
    <property type="term" value="C:cis-Golgi network"/>
    <property type="evidence" value="ECO:0007669"/>
    <property type="project" value="TreeGrafter"/>
</dbReference>